<dbReference type="Proteomes" id="UP000587880">
    <property type="component" value="Unassembled WGS sequence"/>
</dbReference>
<name>A0A7X9XSB8_CLOBE</name>
<protein>
    <recommendedName>
        <fullName evidence="6">Methylamine utilisation protein MauE domain-containing protein</fullName>
    </recommendedName>
</protein>
<dbReference type="AlphaFoldDB" id="A0A7X9XSB8"/>
<dbReference type="InterPro" id="IPR009908">
    <property type="entry name" value="Methylamine_util_MauE"/>
</dbReference>
<evidence type="ECO:0000256" key="3">
    <source>
        <dbReference type="ARBA" id="ARBA00022989"/>
    </source>
</evidence>
<gene>
    <name evidence="7" type="ORF">HF849_25015</name>
</gene>
<dbReference type="GO" id="GO:0030416">
    <property type="term" value="P:methylamine metabolic process"/>
    <property type="evidence" value="ECO:0007669"/>
    <property type="project" value="InterPro"/>
</dbReference>
<proteinExistence type="predicted"/>
<evidence type="ECO:0000256" key="2">
    <source>
        <dbReference type="ARBA" id="ARBA00022692"/>
    </source>
</evidence>
<dbReference type="EMBL" id="JABAGD010000093">
    <property type="protein sequence ID" value="NMF07936.1"/>
    <property type="molecule type" value="Genomic_DNA"/>
</dbReference>
<accession>A0A7X9XSB8</accession>
<dbReference type="UniPathway" id="UPA00895"/>
<reference evidence="7 8" key="1">
    <citation type="submission" date="2020-04" db="EMBL/GenBank/DDBJ databases">
        <authorList>
            <person name="Hitch T.C.A."/>
            <person name="Wylensek D."/>
            <person name="Clavel T."/>
        </authorList>
    </citation>
    <scope>NUCLEOTIDE SEQUENCE [LARGE SCALE GENOMIC DNA]</scope>
    <source>
        <strain evidence="7 8">WB01_NA02</strain>
    </source>
</reference>
<evidence type="ECO:0000256" key="4">
    <source>
        <dbReference type="ARBA" id="ARBA00023136"/>
    </source>
</evidence>
<dbReference type="RefSeq" id="WP_168983538.1">
    <property type="nucleotide sequence ID" value="NZ_JABAGD010000093.1"/>
</dbReference>
<comment type="caution">
    <text evidence="7">The sequence shown here is derived from an EMBL/GenBank/DDBJ whole genome shotgun (WGS) entry which is preliminary data.</text>
</comment>
<keyword evidence="4 5" id="KW-0472">Membrane</keyword>
<feature type="transmembrane region" description="Helical" evidence="5">
    <location>
        <begin position="111"/>
        <end position="135"/>
    </location>
</feature>
<evidence type="ECO:0000313" key="8">
    <source>
        <dbReference type="Proteomes" id="UP000587880"/>
    </source>
</evidence>
<organism evidence="7 8">
    <name type="scientific">Clostridium beijerinckii</name>
    <name type="common">Clostridium MP</name>
    <dbReference type="NCBI Taxonomy" id="1520"/>
    <lineage>
        <taxon>Bacteria</taxon>
        <taxon>Bacillati</taxon>
        <taxon>Bacillota</taxon>
        <taxon>Clostridia</taxon>
        <taxon>Eubacteriales</taxon>
        <taxon>Clostridiaceae</taxon>
        <taxon>Clostridium</taxon>
    </lineage>
</organism>
<sequence length="178" mass="20171">MNILGSIFFIAITITLIFAGAAKMISYSNTIYTIKKVGIFPEKISKAIGIFMPIFEIIIAVFLMVNPNKLTIVSTLGYLLFFIALNLKYAIEDKEIRCCCYGKFIESKLGIGGFIHYLYLLVLLIGGYACINNSIIDILNQNGIYDYMIFIIVTVSICIMVNGFLIRSIVEKYRVRKW</sequence>
<evidence type="ECO:0000313" key="7">
    <source>
        <dbReference type="EMBL" id="NMF07936.1"/>
    </source>
</evidence>
<evidence type="ECO:0000259" key="6">
    <source>
        <dbReference type="Pfam" id="PF07291"/>
    </source>
</evidence>
<dbReference type="GO" id="GO:0016020">
    <property type="term" value="C:membrane"/>
    <property type="evidence" value="ECO:0007669"/>
    <property type="project" value="UniProtKB-SubCell"/>
</dbReference>
<feature type="domain" description="Methylamine utilisation protein MauE" evidence="6">
    <location>
        <begin position="1"/>
        <end position="127"/>
    </location>
</feature>
<feature type="transmembrane region" description="Helical" evidence="5">
    <location>
        <begin position="147"/>
        <end position="170"/>
    </location>
</feature>
<keyword evidence="3 5" id="KW-1133">Transmembrane helix</keyword>
<evidence type="ECO:0000256" key="1">
    <source>
        <dbReference type="ARBA" id="ARBA00004141"/>
    </source>
</evidence>
<feature type="transmembrane region" description="Helical" evidence="5">
    <location>
        <begin position="47"/>
        <end position="65"/>
    </location>
</feature>
<evidence type="ECO:0000256" key="5">
    <source>
        <dbReference type="SAM" id="Phobius"/>
    </source>
</evidence>
<dbReference type="Pfam" id="PF07291">
    <property type="entry name" value="MauE"/>
    <property type="match status" value="1"/>
</dbReference>
<comment type="subcellular location">
    <subcellularLocation>
        <location evidence="1">Membrane</location>
        <topology evidence="1">Multi-pass membrane protein</topology>
    </subcellularLocation>
</comment>
<feature type="transmembrane region" description="Helical" evidence="5">
    <location>
        <begin position="71"/>
        <end position="91"/>
    </location>
</feature>
<feature type="transmembrane region" description="Helical" evidence="5">
    <location>
        <begin position="6"/>
        <end position="26"/>
    </location>
</feature>
<keyword evidence="2 5" id="KW-0812">Transmembrane</keyword>